<evidence type="ECO:0000313" key="15">
    <source>
        <dbReference type="Proteomes" id="UP000799766"/>
    </source>
</evidence>
<dbReference type="InterPro" id="IPR036986">
    <property type="entry name" value="S4_RNA-bd_sf"/>
</dbReference>
<evidence type="ECO:0000256" key="11">
    <source>
        <dbReference type="SAM" id="Coils"/>
    </source>
</evidence>
<evidence type="ECO:0000256" key="10">
    <source>
        <dbReference type="PROSITE-ProRule" id="PRU00182"/>
    </source>
</evidence>
<dbReference type="OrthoDB" id="3356781at2759"/>
<keyword evidence="15" id="KW-1185">Reference proteome</keyword>
<dbReference type="FunFam" id="3.10.290.10:FF:000025">
    <property type="entry name" value="30S ribosomal subunit S4"/>
    <property type="match status" value="1"/>
</dbReference>
<dbReference type="PANTHER" id="PTHR11831:SF4">
    <property type="entry name" value="SMALL RIBOSOMAL SUBUNIT PROTEIN US4M"/>
    <property type="match status" value="1"/>
</dbReference>
<evidence type="ECO:0000256" key="1">
    <source>
        <dbReference type="ARBA" id="ARBA00004173"/>
    </source>
</evidence>
<comment type="similarity">
    <text evidence="2">Belongs to the universal ribosomal protein uS4 family.</text>
</comment>
<evidence type="ECO:0000256" key="9">
    <source>
        <dbReference type="ARBA" id="ARBA00071419"/>
    </source>
</evidence>
<dbReference type="Gene3D" id="3.10.290.10">
    <property type="entry name" value="RNA-binding S4 domain"/>
    <property type="match status" value="1"/>
</dbReference>
<feature type="compositionally biased region" description="Basic and acidic residues" evidence="12">
    <location>
        <begin position="199"/>
        <end position="211"/>
    </location>
</feature>
<dbReference type="Pfam" id="PF01479">
    <property type="entry name" value="S4"/>
    <property type="match status" value="1"/>
</dbReference>
<dbReference type="AlphaFoldDB" id="A0A6A6NWA6"/>
<dbReference type="InterPro" id="IPR002942">
    <property type="entry name" value="S4_RNA-bd"/>
</dbReference>
<evidence type="ECO:0000256" key="7">
    <source>
        <dbReference type="ARBA" id="ARBA00023274"/>
    </source>
</evidence>
<dbReference type="GO" id="GO:0019843">
    <property type="term" value="F:rRNA binding"/>
    <property type="evidence" value="ECO:0007669"/>
    <property type="project" value="UniProtKB-KW"/>
</dbReference>
<keyword evidence="4 10" id="KW-0694">RNA-binding</keyword>
<keyword evidence="11" id="KW-0175">Coiled coil</keyword>
<keyword evidence="5" id="KW-0689">Ribosomal protein</keyword>
<evidence type="ECO:0000259" key="13">
    <source>
        <dbReference type="SMART" id="SM00363"/>
    </source>
</evidence>
<dbReference type="GO" id="GO:0005763">
    <property type="term" value="C:mitochondrial small ribosomal subunit"/>
    <property type="evidence" value="ECO:0007669"/>
    <property type="project" value="TreeGrafter"/>
</dbReference>
<evidence type="ECO:0000256" key="6">
    <source>
        <dbReference type="ARBA" id="ARBA00023128"/>
    </source>
</evidence>
<evidence type="ECO:0000256" key="2">
    <source>
        <dbReference type="ARBA" id="ARBA00007465"/>
    </source>
</evidence>
<keyword evidence="3 10" id="KW-0699">rRNA-binding</keyword>
<dbReference type="PROSITE" id="PS00632">
    <property type="entry name" value="RIBOSOMAL_S4"/>
    <property type="match status" value="1"/>
</dbReference>
<dbReference type="GO" id="GO:0042274">
    <property type="term" value="P:ribosomal small subunit biogenesis"/>
    <property type="evidence" value="ECO:0007669"/>
    <property type="project" value="TreeGrafter"/>
</dbReference>
<evidence type="ECO:0000256" key="5">
    <source>
        <dbReference type="ARBA" id="ARBA00022980"/>
    </source>
</evidence>
<comment type="subcellular location">
    <subcellularLocation>
        <location evidence="1">Mitochondrion</location>
    </subcellularLocation>
</comment>
<sequence length="442" mass="50385">MPAMRRRFHWLKRPKVRQTMNKYNLFNLSRLGRIGRGPSATFFQQKWAAKSHARAYHGEHVREHWWERAFDRHMPAVVPMDAHALAASDGSREAAGRGAGRDMHERVEAGVDWDRGAKGIGTPFMNMVFHPMERRLDQAIFRALFASSARQARQFVVHGFVTVNGKKMRQPGYLLNPGDMFQVEPDRVLYALGARKDQANDPIHDSDRIDNTLKPSNNQTEIVSDEGYDSSFSSMSETELAAFDAEELEPEESAAEDVKKTLKDLQKRVKNTLASETKGLTAKDKQRYRALKKQLQQTMSKASSASPESVAELEQTLESLDAHVAALKAGDDPKKVAAAASEGAPDRAELERLERESRILEELKKKEAENPYDPSKPYLTPWRPRDWMAPFVFIPRYLEVNQRICAAVYLRHPVARPGMAEVPSPFPHETHQLAFNWYLRRR</sequence>
<dbReference type="SUPFAM" id="SSF55174">
    <property type="entry name" value="Alpha-L RNA-binding motif"/>
    <property type="match status" value="1"/>
</dbReference>
<dbReference type="PANTHER" id="PTHR11831">
    <property type="entry name" value="30S 40S RIBOSOMAL PROTEIN"/>
    <property type="match status" value="1"/>
</dbReference>
<keyword evidence="6" id="KW-0496">Mitochondrion</keyword>
<reference evidence="14" key="1">
    <citation type="journal article" date="2020" name="Stud. Mycol.">
        <title>101 Dothideomycetes genomes: a test case for predicting lifestyles and emergence of pathogens.</title>
        <authorList>
            <person name="Haridas S."/>
            <person name="Albert R."/>
            <person name="Binder M."/>
            <person name="Bloem J."/>
            <person name="Labutti K."/>
            <person name="Salamov A."/>
            <person name="Andreopoulos B."/>
            <person name="Baker S."/>
            <person name="Barry K."/>
            <person name="Bills G."/>
            <person name="Bluhm B."/>
            <person name="Cannon C."/>
            <person name="Castanera R."/>
            <person name="Culley D."/>
            <person name="Daum C."/>
            <person name="Ezra D."/>
            <person name="Gonzalez J."/>
            <person name="Henrissat B."/>
            <person name="Kuo A."/>
            <person name="Liang C."/>
            <person name="Lipzen A."/>
            <person name="Lutzoni F."/>
            <person name="Magnuson J."/>
            <person name="Mondo S."/>
            <person name="Nolan M."/>
            <person name="Ohm R."/>
            <person name="Pangilinan J."/>
            <person name="Park H.-J."/>
            <person name="Ramirez L."/>
            <person name="Alfaro M."/>
            <person name="Sun H."/>
            <person name="Tritt A."/>
            <person name="Yoshinaga Y."/>
            <person name="Zwiers L.-H."/>
            <person name="Turgeon B."/>
            <person name="Goodwin S."/>
            <person name="Spatafora J."/>
            <person name="Crous P."/>
            <person name="Grigoriev I."/>
        </authorList>
    </citation>
    <scope>NUCLEOTIDE SEQUENCE</scope>
    <source>
        <strain evidence="14">ATCC 16933</strain>
    </source>
</reference>
<feature type="coiled-coil region" evidence="11">
    <location>
        <begin position="248"/>
        <end position="370"/>
    </location>
</feature>
<organism evidence="14 15">
    <name type="scientific">Lineolata rhizophorae</name>
    <dbReference type="NCBI Taxonomy" id="578093"/>
    <lineage>
        <taxon>Eukaryota</taxon>
        <taxon>Fungi</taxon>
        <taxon>Dikarya</taxon>
        <taxon>Ascomycota</taxon>
        <taxon>Pezizomycotina</taxon>
        <taxon>Dothideomycetes</taxon>
        <taxon>Dothideomycetes incertae sedis</taxon>
        <taxon>Lineolatales</taxon>
        <taxon>Lineolataceae</taxon>
        <taxon>Lineolata</taxon>
    </lineage>
</organism>
<proteinExistence type="inferred from homology"/>
<dbReference type="CDD" id="cd00165">
    <property type="entry name" value="S4"/>
    <property type="match status" value="1"/>
</dbReference>
<evidence type="ECO:0000256" key="4">
    <source>
        <dbReference type="ARBA" id="ARBA00022884"/>
    </source>
</evidence>
<dbReference type="EMBL" id="MU001684">
    <property type="protein sequence ID" value="KAF2456075.1"/>
    <property type="molecule type" value="Genomic_DNA"/>
</dbReference>
<dbReference type="Proteomes" id="UP000799766">
    <property type="component" value="Unassembled WGS sequence"/>
</dbReference>
<evidence type="ECO:0000313" key="14">
    <source>
        <dbReference type="EMBL" id="KAF2456075.1"/>
    </source>
</evidence>
<name>A0A6A6NWA6_9PEZI</name>
<feature type="region of interest" description="Disordered" evidence="12">
    <location>
        <begin position="199"/>
        <end position="221"/>
    </location>
</feature>
<dbReference type="InterPro" id="IPR022801">
    <property type="entry name" value="Ribosomal_uS4"/>
</dbReference>
<feature type="domain" description="RNA-binding S4" evidence="13">
    <location>
        <begin position="134"/>
        <end position="194"/>
    </location>
</feature>
<comment type="function">
    <text evidence="8">Component of the mitochondrial ribosome (mitoribosome), a dedicated translation machinery responsible for the synthesis of mitochondrial genome-encoded proteins, including at least some of the essential transmembrane subunits of the mitochondrial respiratory chain. The mitoribosomes are attached to the mitochondrial inner membrane and translation products are cotranslationally integrated into the membrane.</text>
</comment>
<dbReference type="SMART" id="SM00363">
    <property type="entry name" value="S4"/>
    <property type="match status" value="1"/>
</dbReference>
<protein>
    <recommendedName>
        <fullName evidence="9">Small ribosomal subunit protein uS4m</fullName>
    </recommendedName>
</protein>
<evidence type="ECO:0000256" key="3">
    <source>
        <dbReference type="ARBA" id="ARBA00022730"/>
    </source>
</evidence>
<evidence type="ECO:0000256" key="12">
    <source>
        <dbReference type="SAM" id="MobiDB-lite"/>
    </source>
</evidence>
<dbReference type="PROSITE" id="PS50889">
    <property type="entry name" value="S4"/>
    <property type="match status" value="1"/>
</dbReference>
<accession>A0A6A6NWA6</accession>
<dbReference type="GO" id="GO:0003735">
    <property type="term" value="F:structural constituent of ribosome"/>
    <property type="evidence" value="ECO:0007669"/>
    <property type="project" value="TreeGrafter"/>
</dbReference>
<evidence type="ECO:0000256" key="8">
    <source>
        <dbReference type="ARBA" id="ARBA00037226"/>
    </source>
</evidence>
<keyword evidence="7" id="KW-0687">Ribonucleoprotein</keyword>
<gene>
    <name evidence="14" type="ORF">BDY21DRAFT_347828</name>
</gene>
<dbReference type="InterPro" id="IPR018079">
    <property type="entry name" value="Ribosomal_uS4_CS"/>
</dbReference>